<proteinExistence type="predicted"/>
<dbReference type="RefSeq" id="WP_161857559.1">
    <property type="nucleotide sequence ID" value="NZ_CP047491.1"/>
</dbReference>
<dbReference type="Pfam" id="PF13795">
    <property type="entry name" value="HupE_UreJ_2"/>
    <property type="match status" value="1"/>
</dbReference>
<dbReference type="EMBL" id="JACHHR010000002">
    <property type="protein sequence ID" value="MBB5210964.1"/>
    <property type="molecule type" value="Genomic_DNA"/>
</dbReference>
<gene>
    <name evidence="4" type="ORF">GTQ55_03925</name>
    <name evidence="3" type="ORF">HNQ53_001182</name>
</gene>
<dbReference type="Proteomes" id="UP000563601">
    <property type="component" value="Unassembled WGS sequence"/>
</dbReference>
<name>A0A6P1T9B5_9GAMM</name>
<reference evidence="3 6" key="2">
    <citation type="submission" date="2020-08" db="EMBL/GenBank/DDBJ databases">
        <title>Genomic Encyclopedia of Type Strains, Phase IV (KMG-IV): sequencing the most valuable type-strain genomes for metagenomic binning, comparative biology and taxonomic classification.</title>
        <authorList>
            <person name="Goeker M."/>
        </authorList>
    </citation>
    <scope>NUCLEOTIDE SEQUENCE [LARGE SCALE GENOMIC DNA]</scope>
    <source>
        <strain evidence="3 6">DSM 11525</strain>
    </source>
</reference>
<dbReference type="EMBL" id="CP047491">
    <property type="protein sequence ID" value="QHQ38223.1"/>
    <property type="molecule type" value="Genomic_DNA"/>
</dbReference>
<dbReference type="AlphaFoldDB" id="A0A6P1T9B5"/>
<evidence type="ECO:0000313" key="3">
    <source>
        <dbReference type="EMBL" id="MBB5210964.1"/>
    </source>
</evidence>
<feature type="transmembrane region" description="Helical" evidence="1">
    <location>
        <begin position="208"/>
        <end position="228"/>
    </location>
</feature>
<feature type="transmembrane region" description="Helical" evidence="1">
    <location>
        <begin position="183"/>
        <end position="202"/>
    </location>
</feature>
<feature type="transmembrane region" description="Helical" evidence="1">
    <location>
        <begin position="156"/>
        <end position="176"/>
    </location>
</feature>
<keyword evidence="2" id="KW-0732">Signal</keyword>
<feature type="transmembrane region" description="Helical" evidence="1">
    <location>
        <begin position="281"/>
        <end position="298"/>
    </location>
</feature>
<keyword evidence="1" id="KW-0812">Transmembrane</keyword>
<evidence type="ECO:0000313" key="6">
    <source>
        <dbReference type="Proteomes" id="UP000563601"/>
    </source>
</evidence>
<keyword evidence="1" id="KW-1133">Transmembrane helix</keyword>
<evidence type="ECO:0000256" key="2">
    <source>
        <dbReference type="SAM" id="SignalP"/>
    </source>
</evidence>
<accession>A0A6P1T9B5</accession>
<evidence type="ECO:0000313" key="4">
    <source>
        <dbReference type="EMBL" id="QHQ38223.1"/>
    </source>
</evidence>
<keyword evidence="1" id="KW-0472">Membrane</keyword>
<evidence type="ECO:0000313" key="5">
    <source>
        <dbReference type="Proteomes" id="UP000464675"/>
    </source>
</evidence>
<dbReference type="InterPro" id="IPR032809">
    <property type="entry name" value="Put_HupE_UreJ"/>
</dbReference>
<evidence type="ECO:0000256" key="1">
    <source>
        <dbReference type="SAM" id="Phobius"/>
    </source>
</evidence>
<dbReference type="Proteomes" id="UP000464675">
    <property type="component" value="Chromosome"/>
</dbReference>
<dbReference type="OrthoDB" id="9808870at2"/>
<organism evidence="3 6">
    <name type="scientific">Microbulbifer hydrolyticus</name>
    <dbReference type="NCBI Taxonomy" id="48074"/>
    <lineage>
        <taxon>Bacteria</taxon>
        <taxon>Pseudomonadati</taxon>
        <taxon>Pseudomonadota</taxon>
        <taxon>Gammaproteobacteria</taxon>
        <taxon>Cellvibrionales</taxon>
        <taxon>Microbulbiferaceae</taxon>
        <taxon>Microbulbifer</taxon>
    </lineage>
</organism>
<sequence length="330" mass="35747">MNRIILWLLAIACSLATSTLWAHEIRPAYLQIEETAPATYDVLWKVPSRGDRVIDITPRFDASLELSDARETLLDGFVLYHYRLKGGGNSDGLPGTRLTIDRLPSTTIDVLVNIRLLEGGEYSFLLQPSENTVSIPREPDKLGVLTTYTGLGIEHILGGIDHLLFVLALIILTRGFGTIVKTVTAFTLAHSITLGLSTLGFIKVPGPPVEATIALSILFLALEILRGINGNPTLTGRKPWLVAFIFGLLHGFGFAGALAEIGLPQAEIPLALAAFNVGVEAGQLAFVAVVLLLIAALHQVREWSLAAQKIPPYAIGAISAFWVIERIWAF</sequence>
<feature type="transmembrane region" description="Helical" evidence="1">
    <location>
        <begin position="240"/>
        <end position="261"/>
    </location>
</feature>
<feature type="signal peptide" evidence="2">
    <location>
        <begin position="1"/>
        <end position="22"/>
    </location>
</feature>
<keyword evidence="5" id="KW-1185">Reference proteome</keyword>
<protein>
    <submittedName>
        <fullName evidence="4">HupE/UreJ family protein</fullName>
    </submittedName>
    <submittedName>
        <fullName evidence="3">Hydrogenase/urease accessory protein HupE</fullName>
    </submittedName>
</protein>
<feature type="chain" id="PRO_5044645537" evidence="2">
    <location>
        <begin position="23"/>
        <end position="330"/>
    </location>
</feature>
<reference evidence="4 5" key="1">
    <citation type="submission" date="2020-01" db="EMBL/GenBank/DDBJ databases">
        <title>The possibility of degradation of plastic by Microbulbifer hydrolyticus IRE-31.</title>
        <authorList>
            <person name="Liu L."/>
        </authorList>
    </citation>
    <scope>NUCLEOTIDE SEQUENCE [LARGE SCALE GENOMIC DNA]</scope>
    <source>
        <strain evidence="4 5">IRE-31</strain>
    </source>
</reference>